<comment type="caution">
    <text evidence="1">The sequence shown here is derived from an EMBL/GenBank/DDBJ whole genome shotgun (WGS) entry which is preliminary data.</text>
</comment>
<proteinExistence type="predicted"/>
<keyword evidence="2" id="KW-1185">Reference proteome</keyword>
<organism evidence="1 2">
    <name type="scientific">Telmatospirillum siberiense</name>
    <dbReference type="NCBI Taxonomy" id="382514"/>
    <lineage>
        <taxon>Bacteria</taxon>
        <taxon>Pseudomonadati</taxon>
        <taxon>Pseudomonadota</taxon>
        <taxon>Alphaproteobacteria</taxon>
        <taxon>Rhodospirillales</taxon>
        <taxon>Rhodospirillaceae</taxon>
        <taxon>Telmatospirillum</taxon>
    </lineage>
</organism>
<protein>
    <submittedName>
        <fullName evidence="1">Uncharacterized protein</fullName>
    </submittedName>
</protein>
<dbReference type="RefSeq" id="WP_101248536.1">
    <property type="nucleotide sequence ID" value="NZ_PIUM01000001.1"/>
</dbReference>
<sequence length="79" mass="8551">MTASDCYTIIGRYDDTGETTIAVLPYDAASGDPHVAALRHTADLSEHGEFEVVAVLRGRCDVLVTQQSLRLFAERILGA</sequence>
<reference evidence="2" key="1">
    <citation type="submission" date="2017-12" db="EMBL/GenBank/DDBJ databases">
        <title>Draft genome sequence of Telmatospirillum siberiense 26-4b1T, an acidotolerant peatland alphaproteobacterium potentially involved in sulfur cycling.</title>
        <authorList>
            <person name="Hausmann B."/>
            <person name="Pjevac P."/>
            <person name="Schreck K."/>
            <person name="Herbold C.W."/>
            <person name="Daims H."/>
            <person name="Wagner M."/>
            <person name="Pester M."/>
            <person name="Loy A."/>
        </authorList>
    </citation>
    <scope>NUCLEOTIDE SEQUENCE [LARGE SCALE GENOMIC DNA]</scope>
    <source>
        <strain evidence="2">26-4b1</strain>
    </source>
</reference>
<dbReference type="EMBL" id="PIUM01000001">
    <property type="protein sequence ID" value="PKU26306.1"/>
    <property type="molecule type" value="Genomic_DNA"/>
</dbReference>
<evidence type="ECO:0000313" key="2">
    <source>
        <dbReference type="Proteomes" id="UP000233293"/>
    </source>
</evidence>
<name>A0A2N3Q0W9_9PROT</name>
<evidence type="ECO:0000313" key="1">
    <source>
        <dbReference type="EMBL" id="PKU26306.1"/>
    </source>
</evidence>
<gene>
    <name evidence="1" type="ORF">CWS72_00150</name>
</gene>
<accession>A0A2N3Q0W9</accession>
<dbReference type="Proteomes" id="UP000233293">
    <property type="component" value="Unassembled WGS sequence"/>
</dbReference>
<dbReference type="AlphaFoldDB" id="A0A2N3Q0W9"/>